<dbReference type="Proteomes" id="UP000177159">
    <property type="component" value="Unassembled WGS sequence"/>
</dbReference>
<comment type="catalytic activity">
    <reaction evidence="1 12">
        <text>beta-D-fructose 1,6-bisphosphate + H2O = beta-D-fructose 6-phosphate + phosphate</text>
        <dbReference type="Rhea" id="RHEA:11064"/>
        <dbReference type="ChEBI" id="CHEBI:15377"/>
        <dbReference type="ChEBI" id="CHEBI:32966"/>
        <dbReference type="ChEBI" id="CHEBI:43474"/>
        <dbReference type="ChEBI" id="CHEBI:57634"/>
        <dbReference type="EC" id="3.1.3.11"/>
    </reaction>
</comment>
<dbReference type="GO" id="GO:0005986">
    <property type="term" value="P:sucrose biosynthetic process"/>
    <property type="evidence" value="ECO:0007669"/>
    <property type="project" value="TreeGrafter"/>
</dbReference>
<evidence type="ECO:0000256" key="3">
    <source>
        <dbReference type="ARBA" id="ARBA00013093"/>
    </source>
</evidence>
<feature type="domain" description="Fructose-1-6-bisphosphatase class 1 C-terminal" evidence="15">
    <location>
        <begin position="189"/>
        <end position="314"/>
    </location>
</feature>
<dbReference type="EC" id="3.1.3.11" evidence="3 12"/>
<feature type="binding site" evidence="12">
    <location>
        <position position="114"/>
    </location>
    <ligand>
        <name>Mg(2+)</name>
        <dbReference type="ChEBI" id="CHEBI:18420"/>
        <label>1</label>
    </ligand>
</feature>
<dbReference type="NCBIfam" id="NF006778">
    <property type="entry name" value="PRK09293.1-1"/>
    <property type="match status" value="1"/>
</dbReference>
<evidence type="ECO:0000256" key="12">
    <source>
        <dbReference type="HAMAP-Rule" id="MF_01855"/>
    </source>
</evidence>
<keyword evidence="5 12" id="KW-0479">Metal-binding</keyword>
<feature type="binding site" evidence="12">
    <location>
        <position position="264"/>
    </location>
    <ligand>
        <name>Mg(2+)</name>
        <dbReference type="ChEBI" id="CHEBI:18420"/>
        <label>2</label>
    </ligand>
</feature>
<dbReference type="PIRSF" id="PIRSF000904">
    <property type="entry name" value="FBPtase_SBPase"/>
    <property type="match status" value="1"/>
</dbReference>
<dbReference type="InterPro" id="IPR033391">
    <property type="entry name" value="FBPase_N"/>
</dbReference>
<keyword evidence="4 12" id="KW-0963">Cytoplasm</keyword>
<dbReference type="InterPro" id="IPR028343">
    <property type="entry name" value="FBPtase"/>
</dbReference>
<dbReference type="Gene3D" id="3.40.190.80">
    <property type="match status" value="1"/>
</dbReference>
<dbReference type="EMBL" id="MFZM01000020">
    <property type="protein sequence ID" value="OGK23508.1"/>
    <property type="molecule type" value="Genomic_DNA"/>
</dbReference>
<feature type="binding site" evidence="12">
    <location>
        <position position="112"/>
    </location>
    <ligand>
        <name>Mg(2+)</name>
        <dbReference type="ChEBI" id="CHEBI:18420"/>
        <label>2</label>
    </ligand>
</feature>
<dbReference type="InterPro" id="IPR000146">
    <property type="entry name" value="FBPase_class-1"/>
</dbReference>
<sequence length="316" mass="35150">MYNKIVTLTEYLLKEEQKFEKATGSFTLLMTTLENAVKIIASHVKQSGLVDILGKTGSTNASGDEVKKLDILSNEILVDCLSQSGQAQTLASEELADAISLENNGHYMVYFDPLDGSSNIEVNVNIGTIFSIYLNDKNILQPGRKQVAAGYIIYGPSVMFVYSCGQGVNGFTLDPSVGTFLLSHPNIIIPEEKGIYSFNESYEPIFHKHTLKYLKDVKNSEKKYTSRYIGSMVVDVHRTLLKGGIFGYPSDKERPDGILRLMYEVNPLAYIIQQAGGLAFSEKKNPLDITPKQLHQRVSIVMGSKKEVNHYQSFLS</sequence>
<evidence type="ECO:0000259" key="15">
    <source>
        <dbReference type="Pfam" id="PF18913"/>
    </source>
</evidence>
<dbReference type="GO" id="GO:0000287">
    <property type="term" value="F:magnesium ion binding"/>
    <property type="evidence" value="ECO:0007669"/>
    <property type="project" value="UniProtKB-UniRule"/>
</dbReference>
<dbReference type="PANTHER" id="PTHR11556:SF35">
    <property type="entry name" value="SEDOHEPTULOSE-1,7-BISPHOSPHATASE, CHLOROPLASTIC"/>
    <property type="match status" value="1"/>
</dbReference>
<evidence type="ECO:0000256" key="13">
    <source>
        <dbReference type="RuleBase" id="RU000508"/>
    </source>
</evidence>
<feature type="domain" description="Fructose-1-6-bisphosphatase class I N-terminal" evidence="14">
    <location>
        <begin position="7"/>
        <end position="185"/>
    </location>
</feature>
<proteinExistence type="inferred from homology"/>
<dbReference type="PRINTS" id="PR00115">
    <property type="entry name" value="F16BPHPHTASE"/>
</dbReference>
<feature type="binding site" evidence="12">
    <location>
        <position position="93"/>
    </location>
    <ligand>
        <name>Mg(2+)</name>
        <dbReference type="ChEBI" id="CHEBI:18420"/>
        <label>1</label>
    </ligand>
</feature>
<evidence type="ECO:0000259" key="14">
    <source>
        <dbReference type="Pfam" id="PF00316"/>
    </source>
</evidence>
<evidence type="ECO:0000256" key="11">
    <source>
        <dbReference type="ARBA" id="ARBA00081210"/>
    </source>
</evidence>
<dbReference type="HAMAP" id="MF_01855">
    <property type="entry name" value="FBPase_class1"/>
    <property type="match status" value="1"/>
</dbReference>
<dbReference type="GO" id="GO:0005829">
    <property type="term" value="C:cytosol"/>
    <property type="evidence" value="ECO:0007669"/>
    <property type="project" value="TreeGrafter"/>
</dbReference>
<comment type="pathway">
    <text evidence="9">Carbohydrate biosynthesis.</text>
</comment>
<evidence type="ECO:0000256" key="2">
    <source>
        <dbReference type="ARBA" id="ARBA00010941"/>
    </source>
</evidence>
<evidence type="ECO:0000313" key="16">
    <source>
        <dbReference type="EMBL" id="OGK23508.1"/>
    </source>
</evidence>
<feature type="binding site" evidence="12">
    <location>
        <position position="115"/>
    </location>
    <ligand>
        <name>Mg(2+)</name>
        <dbReference type="ChEBI" id="CHEBI:18420"/>
        <label>2</label>
    </ligand>
</feature>
<feature type="binding site" evidence="12">
    <location>
        <position position="199"/>
    </location>
    <ligand>
        <name>substrate</name>
    </ligand>
</feature>
<accession>A0A1F7GX20</accession>
<dbReference type="GO" id="GO:0042132">
    <property type="term" value="F:fructose 1,6-bisphosphate 1-phosphatase activity"/>
    <property type="evidence" value="ECO:0007669"/>
    <property type="project" value="UniProtKB-UniRule"/>
</dbReference>
<comment type="caution">
    <text evidence="12">Lacks conserved residue(s) required for the propagation of feature annotation.</text>
</comment>
<evidence type="ECO:0000256" key="1">
    <source>
        <dbReference type="ARBA" id="ARBA00001273"/>
    </source>
</evidence>
<dbReference type="PIRSF" id="PIRSF500210">
    <property type="entry name" value="FBPtase"/>
    <property type="match status" value="1"/>
</dbReference>
<dbReference type="Gene3D" id="3.30.540.10">
    <property type="entry name" value="Fructose-1,6-Bisphosphatase, subunit A, domain 1"/>
    <property type="match status" value="1"/>
</dbReference>
<dbReference type="Pfam" id="PF00316">
    <property type="entry name" value="FBPase"/>
    <property type="match status" value="1"/>
</dbReference>
<dbReference type="SUPFAM" id="SSF56655">
    <property type="entry name" value="Carbohydrate phosphatase"/>
    <property type="match status" value="1"/>
</dbReference>
<keyword evidence="8 12" id="KW-0119">Carbohydrate metabolism</keyword>
<dbReference type="AlphaFoldDB" id="A0A1F7GX20"/>
<organism evidence="16 17">
    <name type="scientific">Candidatus Roizmanbacteria bacterium RIFCSPHIGHO2_02_FULL_37_24</name>
    <dbReference type="NCBI Taxonomy" id="1802037"/>
    <lineage>
        <taxon>Bacteria</taxon>
        <taxon>Candidatus Roizmaniibacteriota</taxon>
    </lineage>
</organism>
<protein>
    <recommendedName>
        <fullName evidence="10 12">Fructose-1,6-bisphosphatase class 1</fullName>
        <shortName evidence="12">FBPase class 1</shortName>
        <ecNumber evidence="3 12">3.1.3.11</ecNumber>
    </recommendedName>
    <alternativeName>
        <fullName evidence="11 12">D-fructose-1,6-bisphosphate 1-phosphohydrolase class 1</fullName>
    </alternativeName>
</protein>
<gene>
    <name evidence="12" type="primary">fbp</name>
    <name evidence="16" type="ORF">A3C24_01795</name>
</gene>
<evidence type="ECO:0000256" key="9">
    <source>
        <dbReference type="ARBA" id="ARBA00024331"/>
    </source>
</evidence>
<dbReference type="PANTHER" id="PTHR11556">
    <property type="entry name" value="FRUCTOSE-1,6-BISPHOSPHATASE-RELATED"/>
    <property type="match status" value="1"/>
</dbReference>
<dbReference type="GO" id="GO:0006002">
    <property type="term" value="P:fructose 6-phosphate metabolic process"/>
    <property type="evidence" value="ECO:0007669"/>
    <property type="project" value="TreeGrafter"/>
</dbReference>
<feature type="binding site" evidence="12">
    <location>
        <begin position="115"/>
        <end position="118"/>
    </location>
    <ligand>
        <name>substrate</name>
    </ligand>
</feature>
<comment type="similarity">
    <text evidence="2 12 13">Belongs to the FBPase class 1 family.</text>
</comment>
<evidence type="ECO:0000256" key="4">
    <source>
        <dbReference type="ARBA" id="ARBA00022490"/>
    </source>
</evidence>
<comment type="subcellular location">
    <subcellularLocation>
        <location evidence="12">Cytoplasm</location>
    </subcellularLocation>
</comment>
<keyword evidence="6 12" id="KW-0378">Hydrolase</keyword>
<dbReference type="CDD" id="cd00354">
    <property type="entry name" value="FBPase"/>
    <property type="match status" value="1"/>
</dbReference>
<evidence type="ECO:0000256" key="6">
    <source>
        <dbReference type="ARBA" id="ARBA00022801"/>
    </source>
</evidence>
<feature type="binding site" evidence="12">
    <location>
        <position position="228"/>
    </location>
    <ligand>
        <name>substrate</name>
    </ligand>
</feature>
<comment type="subunit">
    <text evidence="12">Homotetramer.</text>
</comment>
<dbReference type="FunFam" id="3.30.540.10:FF:000002">
    <property type="entry name" value="Fructose-1,6-bisphosphatase class 1"/>
    <property type="match status" value="1"/>
</dbReference>
<evidence type="ECO:0000256" key="10">
    <source>
        <dbReference type="ARBA" id="ARBA00072069"/>
    </source>
</evidence>
<dbReference type="GO" id="GO:0030388">
    <property type="term" value="P:fructose 1,6-bisphosphate metabolic process"/>
    <property type="evidence" value="ECO:0007669"/>
    <property type="project" value="TreeGrafter"/>
</dbReference>
<evidence type="ECO:0000256" key="5">
    <source>
        <dbReference type="ARBA" id="ARBA00022723"/>
    </source>
</evidence>
<evidence type="ECO:0000256" key="7">
    <source>
        <dbReference type="ARBA" id="ARBA00022842"/>
    </source>
</evidence>
<dbReference type="GO" id="GO:0006000">
    <property type="term" value="P:fructose metabolic process"/>
    <property type="evidence" value="ECO:0007669"/>
    <property type="project" value="TreeGrafter"/>
</dbReference>
<dbReference type="Pfam" id="PF18913">
    <property type="entry name" value="FBPase_C"/>
    <property type="match status" value="1"/>
</dbReference>
<dbReference type="GO" id="GO:0006094">
    <property type="term" value="P:gluconeogenesis"/>
    <property type="evidence" value="ECO:0007669"/>
    <property type="project" value="UniProtKB-UniRule"/>
</dbReference>
<feature type="binding site" evidence="12">
    <location>
        <position position="112"/>
    </location>
    <ligand>
        <name>Mg(2+)</name>
        <dbReference type="ChEBI" id="CHEBI:18420"/>
        <label>1</label>
    </ligand>
</feature>
<evidence type="ECO:0000256" key="8">
    <source>
        <dbReference type="ARBA" id="ARBA00023277"/>
    </source>
</evidence>
<keyword evidence="7 12" id="KW-0460">Magnesium</keyword>
<dbReference type="InterPro" id="IPR044015">
    <property type="entry name" value="FBPase_C_dom"/>
</dbReference>
<comment type="caution">
    <text evidence="16">The sequence shown here is derived from an EMBL/GenBank/DDBJ whole genome shotgun (WGS) entry which is preliminary data.</text>
</comment>
<evidence type="ECO:0000313" key="17">
    <source>
        <dbReference type="Proteomes" id="UP000177159"/>
    </source>
</evidence>
<name>A0A1F7GX20_9BACT</name>
<reference evidence="16 17" key="1">
    <citation type="journal article" date="2016" name="Nat. Commun.">
        <title>Thousands of microbial genomes shed light on interconnected biogeochemical processes in an aquifer system.</title>
        <authorList>
            <person name="Anantharaman K."/>
            <person name="Brown C.T."/>
            <person name="Hug L.A."/>
            <person name="Sharon I."/>
            <person name="Castelle C.J."/>
            <person name="Probst A.J."/>
            <person name="Thomas B.C."/>
            <person name="Singh A."/>
            <person name="Wilkins M.J."/>
            <person name="Karaoz U."/>
            <person name="Brodie E.L."/>
            <person name="Williams K.H."/>
            <person name="Hubbard S.S."/>
            <person name="Banfield J.F."/>
        </authorList>
    </citation>
    <scope>NUCLEOTIDE SEQUENCE [LARGE SCALE GENOMIC DNA]</scope>
</reference>
<comment type="cofactor">
    <cofactor evidence="12">
        <name>Mg(2+)</name>
        <dbReference type="ChEBI" id="CHEBI:18420"/>
    </cofactor>
    <text evidence="12">Binds 2 magnesium ions per subunit.</text>
</comment>